<reference evidence="1" key="1">
    <citation type="submission" date="2024-03" db="EMBL/GenBank/DDBJ databases">
        <title>Complete genome sequence of Sulfurisphaera javensis strain KD-1.</title>
        <authorList>
            <person name="Sakai H."/>
            <person name="Nur N."/>
            <person name="Suwanto A."/>
            <person name="Kurosawa N."/>
        </authorList>
    </citation>
    <scope>NUCLEOTIDE SEQUENCE</scope>
    <source>
        <strain evidence="1">KD-1</strain>
    </source>
</reference>
<name>A0AAT9GMV9_9CREN</name>
<protein>
    <submittedName>
        <fullName evidence="1">DUF790 family protein</fullName>
    </submittedName>
</protein>
<dbReference type="GeneID" id="92353007"/>
<dbReference type="Pfam" id="PF05626">
    <property type="entry name" value="DUF790"/>
    <property type="match status" value="1"/>
</dbReference>
<dbReference type="EMBL" id="AP031322">
    <property type="protein sequence ID" value="BFH72130.1"/>
    <property type="molecule type" value="Genomic_DNA"/>
</dbReference>
<dbReference type="InterPro" id="IPR008508">
    <property type="entry name" value="Bax1"/>
</dbReference>
<dbReference type="PANTHER" id="PTHR39640:SF1">
    <property type="entry name" value="DUF790 FAMILY PROTEIN"/>
    <property type="match status" value="1"/>
</dbReference>
<dbReference type="AlphaFoldDB" id="A0AAT9GMV9"/>
<proteinExistence type="predicted"/>
<sequence length="481" mass="57008">MLPWELARFTIIKNEVIPSFATKEDLDLANEIISLFKTGKKLGEIEEETDYLEKIYDHKLVRGFVKLLTRLCEFEADSHIPPIEIRRELFKYGPIIDEKEREEIVQKVSKELGVDVMRYVFSDLDEEKKIIKAPIITPEDLIKWYNLSLLQTLLFKAYKMTVYVSSNWKEIIRRAKWLGLMYFAYDKPLRFEFLGPATLVKLTEKYGRNLAVLLPFIVSSQNWKIEAELVLGKKVKRIYKLSLSNFKEMKELIIDEKRFDSNVEEKFYKDFVNVAKGWKIVREPEPLIVDNKVFIPDFLVEKGNLRVYIEIVGFWTKEYIKEKLEKLKKVKDPILVLLNEELGKEKFSGMNVITYKRKVDISQVYKWLKQLEEKYLENVKVDYTISGEIISLNDIAKELSLPVEIIRRNLKTFPGYIFLKNYYVKNEILEKLKKEDFNNKSLNELRFKYGDYIVEVLEYLGYKLKWIGISDAIVIKDEKIN</sequence>
<gene>
    <name evidence="1" type="ORF">SJAV_00740</name>
</gene>
<evidence type="ECO:0000313" key="1">
    <source>
        <dbReference type="EMBL" id="BFH72130.1"/>
    </source>
</evidence>
<dbReference type="RefSeq" id="WP_369610379.1">
    <property type="nucleotide sequence ID" value="NZ_AP031322.1"/>
</dbReference>
<dbReference type="PIRSF" id="PIRSF019435">
    <property type="entry name" value="UCP019435"/>
    <property type="match status" value="1"/>
</dbReference>
<dbReference type="KEGG" id="sjv:SJAV_00740"/>
<organism evidence="1">
    <name type="scientific">Sulfurisphaera javensis</name>
    <dbReference type="NCBI Taxonomy" id="2049879"/>
    <lineage>
        <taxon>Archaea</taxon>
        <taxon>Thermoproteota</taxon>
        <taxon>Thermoprotei</taxon>
        <taxon>Sulfolobales</taxon>
        <taxon>Sulfolobaceae</taxon>
        <taxon>Sulfurisphaera</taxon>
    </lineage>
</organism>
<accession>A0AAT9GMV9</accession>
<dbReference type="PANTHER" id="PTHR39640">
    <property type="entry name" value="VNG6129C"/>
    <property type="match status" value="1"/>
</dbReference>